<sequence length="475" mass="51391">MTTDADVIVVGAGISGLKAAADLHENGVSTLILEARPRTGGRVYTERATSTGNHYDLGATWFHSTMENPIFDKFVGEWYTPSDARYDDHNVGFVLDTATGGFPDGCNVGPIVDEIKYFASKSPSDETLQNSLLSYFKSKKGLLKEDEKKYAAALYKFAELTGGCRWDMISSKLAYGPFTGRDSFNTLGYDKVLEKISANYPKDQIKLSTVVKSIEKVAAGDADKTVVKVTTKAGDIFTAKYVLVTIPLGVLKLSVEDPSAEGAITFQPELPKAITDNFSKTHFTTLAKVIVEFDEVFWPDNDKFLVLSVPQDGDIDESSVYSAAQLDDYSAAKPVKAFDFPCLVSNFNVVKGVPALMFLVPSQPAHQIESAENPEKYGFELIKPIIEKLSGGKPVPQPKLVLTTSWGSDPYSRGVIAANAPGDMLVNDALIDGFGSIRFAGEGPVYEGHTCAHGAYISGEREAKVILAKLGKTSV</sequence>
<dbReference type="GeneID" id="30181291"/>
<comment type="similarity">
    <text evidence="4">Belongs to the flavin monoamine oxidase family.</text>
</comment>
<feature type="binding site" evidence="3">
    <location>
        <position position="15"/>
    </location>
    <ligand>
        <name>FAD</name>
        <dbReference type="ChEBI" id="CHEBI:57692"/>
    </ligand>
</feature>
<evidence type="ECO:0000256" key="4">
    <source>
        <dbReference type="RuleBase" id="RU362067"/>
    </source>
</evidence>
<dbReference type="Gene3D" id="3.90.660.10">
    <property type="match status" value="1"/>
</dbReference>
<accession>A0A1E3NFX2</accession>
<dbReference type="PANTHER" id="PTHR10742:SF410">
    <property type="entry name" value="LYSINE-SPECIFIC HISTONE DEMETHYLASE 2"/>
    <property type="match status" value="1"/>
</dbReference>
<dbReference type="PRINTS" id="PR00757">
    <property type="entry name" value="AMINEOXDASEF"/>
</dbReference>
<dbReference type="Pfam" id="PF01593">
    <property type="entry name" value="Amino_oxidase"/>
    <property type="match status" value="1"/>
</dbReference>
<dbReference type="AlphaFoldDB" id="A0A1E3NFX2"/>
<keyword evidence="2 4" id="KW-0560">Oxidoreductase</keyword>
<evidence type="ECO:0000313" key="6">
    <source>
        <dbReference type="EMBL" id="ODQ45045.1"/>
    </source>
</evidence>
<dbReference type="InterPro" id="IPR002937">
    <property type="entry name" value="Amino_oxidase"/>
</dbReference>
<evidence type="ECO:0000313" key="7">
    <source>
        <dbReference type="Proteomes" id="UP000094455"/>
    </source>
</evidence>
<dbReference type="Gene3D" id="3.50.50.60">
    <property type="entry name" value="FAD/NAD(P)-binding domain"/>
    <property type="match status" value="1"/>
</dbReference>
<keyword evidence="4" id="KW-0285">Flavoprotein</keyword>
<dbReference type="InterPro" id="IPR050281">
    <property type="entry name" value="Flavin_monoamine_oxidase"/>
</dbReference>
<evidence type="ECO:0000256" key="1">
    <source>
        <dbReference type="ARBA" id="ARBA00001974"/>
    </source>
</evidence>
<evidence type="ECO:0000256" key="3">
    <source>
        <dbReference type="PIRSR" id="PIRSR601613-1"/>
    </source>
</evidence>
<evidence type="ECO:0000256" key="2">
    <source>
        <dbReference type="ARBA" id="ARBA00023002"/>
    </source>
</evidence>
<gene>
    <name evidence="6" type="ORF">PICMEDRAFT_73839</name>
</gene>
<comment type="cofactor">
    <cofactor evidence="1 4">
        <name>FAD</name>
        <dbReference type="ChEBI" id="CHEBI:57692"/>
    </cofactor>
</comment>
<dbReference type="PANTHER" id="PTHR10742">
    <property type="entry name" value="FLAVIN MONOAMINE OXIDASE"/>
    <property type="match status" value="1"/>
</dbReference>
<feature type="domain" description="Amine oxidase" evidence="5">
    <location>
        <begin position="14"/>
        <end position="467"/>
    </location>
</feature>
<dbReference type="InterPro" id="IPR036188">
    <property type="entry name" value="FAD/NAD-bd_sf"/>
</dbReference>
<reference evidence="6 7" key="1">
    <citation type="journal article" date="2016" name="Proc. Natl. Acad. Sci. U.S.A.">
        <title>Comparative genomics of biotechnologically important yeasts.</title>
        <authorList>
            <person name="Riley R."/>
            <person name="Haridas S."/>
            <person name="Wolfe K.H."/>
            <person name="Lopes M.R."/>
            <person name="Hittinger C.T."/>
            <person name="Goeker M."/>
            <person name="Salamov A.A."/>
            <person name="Wisecaver J.H."/>
            <person name="Long T.M."/>
            <person name="Calvey C.H."/>
            <person name="Aerts A.L."/>
            <person name="Barry K.W."/>
            <person name="Choi C."/>
            <person name="Clum A."/>
            <person name="Coughlan A.Y."/>
            <person name="Deshpande S."/>
            <person name="Douglass A.P."/>
            <person name="Hanson S.J."/>
            <person name="Klenk H.-P."/>
            <person name="LaButti K.M."/>
            <person name="Lapidus A."/>
            <person name="Lindquist E.A."/>
            <person name="Lipzen A.M."/>
            <person name="Meier-Kolthoff J.P."/>
            <person name="Ohm R.A."/>
            <person name="Otillar R.P."/>
            <person name="Pangilinan J.L."/>
            <person name="Peng Y."/>
            <person name="Rokas A."/>
            <person name="Rosa C.A."/>
            <person name="Scheuner C."/>
            <person name="Sibirny A.A."/>
            <person name="Slot J.C."/>
            <person name="Stielow J.B."/>
            <person name="Sun H."/>
            <person name="Kurtzman C.P."/>
            <person name="Blackwell M."/>
            <person name="Grigoriev I.V."/>
            <person name="Jeffries T.W."/>
        </authorList>
    </citation>
    <scope>NUCLEOTIDE SEQUENCE [LARGE SCALE GENOMIC DNA]</scope>
    <source>
        <strain evidence="6 7">NRRL Y-2026</strain>
    </source>
</reference>
<evidence type="ECO:0000259" key="5">
    <source>
        <dbReference type="Pfam" id="PF01593"/>
    </source>
</evidence>
<dbReference type="OrthoDB" id="5046242at2759"/>
<dbReference type="SUPFAM" id="SSF54373">
    <property type="entry name" value="FAD-linked reductases, C-terminal domain"/>
    <property type="match status" value="1"/>
</dbReference>
<feature type="binding site" evidence="3">
    <location>
        <position position="211"/>
    </location>
    <ligand>
        <name>FAD</name>
        <dbReference type="ChEBI" id="CHEBI:57692"/>
    </ligand>
</feature>
<dbReference type="EC" id="1.4.3.-" evidence="4"/>
<dbReference type="GO" id="GO:0016491">
    <property type="term" value="F:oxidoreductase activity"/>
    <property type="evidence" value="ECO:0007669"/>
    <property type="project" value="UniProtKB-KW"/>
</dbReference>
<feature type="binding site" evidence="3">
    <location>
        <begin position="34"/>
        <end position="35"/>
    </location>
    <ligand>
        <name>FAD</name>
        <dbReference type="ChEBI" id="CHEBI:57692"/>
    </ligand>
</feature>
<dbReference type="SUPFAM" id="SSF51905">
    <property type="entry name" value="FAD/NAD(P)-binding domain"/>
    <property type="match status" value="1"/>
</dbReference>
<dbReference type="Proteomes" id="UP000094455">
    <property type="component" value="Unassembled WGS sequence"/>
</dbReference>
<keyword evidence="7" id="KW-1185">Reference proteome</keyword>
<protein>
    <recommendedName>
        <fullName evidence="4">Amine oxidase</fullName>
        <ecNumber evidence="4">1.4.3.-</ecNumber>
    </recommendedName>
</protein>
<organism evidence="6 7">
    <name type="scientific">Pichia membranifaciens NRRL Y-2026</name>
    <dbReference type="NCBI Taxonomy" id="763406"/>
    <lineage>
        <taxon>Eukaryota</taxon>
        <taxon>Fungi</taxon>
        <taxon>Dikarya</taxon>
        <taxon>Ascomycota</taxon>
        <taxon>Saccharomycotina</taxon>
        <taxon>Pichiomycetes</taxon>
        <taxon>Pichiales</taxon>
        <taxon>Pichiaceae</taxon>
        <taxon>Pichia</taxon>
    </lineage>
</organism>
<dbReference type="STRING" id="763406.A0A1E3NFX2"/>
<dbReference type="EMBL" id="KV454005">
    <property type="protein sequence ID" value="ODQ45045.1"/>
    <property type="molecule type" value="Genomic_DNA"/>
</dbReference>
<dbReference type="RefSeq" id="XP_019016158.1">
    <property type="nucleotide sequence ID" value="XM_019164604.1"/>
</dbReference>
<name>A0A1E3NFX2_9ASCO</name>
<proteinExistence type="inferred from homology"/>
<dbReference type="InterPro" id="IPR001613">
    <property type="entry name" value="Flavin_amine_oxidase"/>
</dbReference>
<keyword evidence="4" id="KW-0274">FAD</keyword>